<keyword evidence="6" id="KW-1015">Disulfide bond</keyword>
<dbReference type="PANTHER" id="PTHR42341">
    <property type="entry name" value="HYDROPHOBIN"/>
    <property type="match status" value="1"/>
</dbReference>
<feature type="compositionally biased region" description="Low complexity" evidence="7">
    <location>
        <begin position="527"/>
        <end position="537"/>
    </location>
</feature>
<keyword evidence="10" id="KW-1185">Reference proteome</keyword>
<evidence type="ECO:0000256" key="7">
    <source>
        <dbReference type="SAM" id="MobiDB-lite"/>
    </source>
</evidence>
<feature type="compositionally biased region" description="Low complexity" evidence="7">
    <location>
        <begin position="368"/>
        <end position="399"/>
    </location>
</feature>
<feature type="compositionally biased region" description="Low complexity" evidence="7">
    <location>
        <begin position="220"/>
        <end position="270"/>
    </location>
</feature>
<protein>
    <submittedName>
        <fullName evidence="9">Trihydrophobin</fullName>
    </submittedName>
</protein>
<evidence type="ECO:0000256" key="3">
    <source>
        <dbReference type="ARBA" id="ARBA00022512"/>
    </source>
</evidence>
<dbReference type="PANTHER" id="PTHR42341:SF2">
    <property type="entry name" value="HYDROPHOBIN"/>
    <property type="match status" value="1"/>
</dbReference>
<gene>
    <name evidence="9" type="ORF">LEL_01820</name>
</gene>
<dbReference type="AlphaFoldDB" id="A0A169YKF5"/>
<feature type="region of interest" description="Disordered" evidence="7">
    <location>
        <begin position="212"/>
        <end position="272"/>
    </location>
</feature>
<evidence type="ECO:0000256" key="1">
    <source>
        <dbReference type="ARBA" id="ARBA00004191"/>
    </source>
</evidence>
<dbReference type="EMBL" id="AZHF01000001">
    <property type="protein sequence ID" value="OAA82275.1"/>
    <property type="molecule type" value="Genomic_DNA"/>
</dbReference>
<evidence type="ECO:0000256" key="2">
    <source>
        <dbReference type="ARBA" id="ARBA00009576"/>
    </source>
</evidence>
<proteinExistence type="inferred from homology"/>
<dbReference type="OrthoDB" id="4500971at2759"/>
<dbReference type="STRING" id="1081108.A0A169YKF5"/>
<evidence type="ECO:0000256" key="6">
    <source>
        <dbReference type="ARBA" id="ARBA00023157"/>
    </source>
</evidence>
<evidence type="ECO:0000256" key="8">
    <source>
        <dbReference type="SAM" id="SignalP"/>
    </source>
</evidence>
<dbReference type="GO" id="GO:0005576">
    <property type="term" value="C:extracellular region"/>
    <property type="evidence" value="ECO:0007669"/>
    <property type="project" value="InterPro"/>
</dbReference>
<dbReference type="Pfam" id="PF06766">
    <property type="entry name" value="Hydrophobin_2"/>
    <property type="match status" value="4"/>
</dbReference>
<feature type="compositionally biased region" description="Low complexity" evidence="7">
    <location>
        <begin position="47"/>
        <end position="133"/>
    </location>
</feature>
<reference evidence="9 10" key="1">
    <citation type="journal article" date="2016" name="Genome Biol. Evol.">
        <title>Divergent and convergent evolution of fungal pathogenicity.</title>
        <authorList>
            <person name="Shang Y."/>
            <person name="Xiao G."/>
            <person name="Zheng P."/>
            <person name="Cen K."/>
            <person name="Zhan S."/>
            <person name="Wang C."/>
        </authorList>
    </citation>
    <scope>NUCLEOTIDE SEQUENCE [LARGE SCALE GENOMIC DNA]</scope>
    <source>
        <strain evidence="9 10">RCEF 1005</strain>
    </source>
</reference>
<dbReference type="CDD" id="cd23508">
    <property type="entry name" value="hydrophobin_II"/>
    <property type="match status" value="4"/>
</dbReference>
<feature type="compositionally biased region" description="Low complexity" evidence="7">
    <location>
        <begin position="490"/>
        <end position="500"/>
    </location>
</feature>
<name>A0A169YKF5_CORDF</name>
<feature type="compositionally biased region" description="Polar residues" evidence="7">
    <location>
        <begin position="17"/>
        <end position="26"/>
    </location>
</feature>
<comment type="similarity">
    <text evidence="2">Belongs to the cerato-ulmin hydrophobin family.</text>
</comment>
<keyword evidence="4" id="KW-0964">Secreted</keyword>
<dbReference type="Proteomes" id="UP000076881">
    <property type="component" value="Unassembled WGS sequence"/>
</dbReference>
<feature type="region of interest" description="Disordered" evidence="7">
    <location>
        <begin position="349"/>
        <end position="401"/>
    </location>
</feature>
<dbReference type="Gene3D" id="3.20.120.10">
    <property type="entry name" value="Hydrophobin"/>
    <property type="match status" value="4"/>
</dbReference>
<keyword evidence="5 8" id="KW-0732">Signal</keyword>
<sequence>MKFLTVAAAIFASTSLAVPTNPNNGGSCVPNNPGGNTSSGPGGHSTGGNTSSGPGHTSTGGNTSSGPGHSSTGGNTSSGPGHTSTGGNTSSGPATTSSGSHSGSNTSSGPATTSSGSSSGSSTSSGPATTTTGNPGNGGEFHCPAGLYSNAQCCSTDVLGVVGLDCSSPSRTPISGNDFKGICSAIGKQAKCCVLPVAGQDVLCQDAIGGGPTSSGNGGNPTSSNNGGNPTTSSNGGNPTTSSNGGNPTTSSNGGGNPTSSAPGSNPTNPGNGGEFHCPTGLYSNAQCCSTDVLGVLGLDCSSPSKTPTSGDDFKAICGADGKQAKCCVLPVAGQDVLCQDAIGGGNPTSSAPGGGNPTSTQPGGGNPTTSSNGGNPTTSSNGGGNPTSSAPGSNPTNPGNGGEFHCPTGLYSNAQCCSTDVLGVLGLDCSSPSKTPTSGDDFKSICGAAGKQAKCCVLPVAGQDWQPYLFCSWWRQPYLFAPGGGNPTSAPGGNPTSSAPGGGGNPTTTQPGGGNPTSTQPGGGSPTTSSPPDNGPVCPRGLYSNPQCCSTDVLGVADLDCSSPSSHSGPKAFGASCAAVGKQARCCVLPILGQSVLCQAAIGA</sequence>
<feature type="signal peptide" evidence="8">
    <location>
        <begin position="1"/>
        <end position="17"/>
    </location>
</feature>
<evidence type="ECO:0000313" key="9">
    <source>
        <dbReference type="EMBL" id="OAA82275.1"/>
    </source>
</evidence>
<dbReference type="InterPro" id="IPR036686">
    <property type="entry name" value="Class_II_Hydrophobin_sf"/>
</dbReference>
<feature type="compositionally biased region" description="Low complexity" evidence="7">
    <location>
        <begin position="30"/>
        <end position="39"/>
    </location>
</feature>
<organism evidence="9 10">
    <name type="scientific">Akanthomyces lecanii RCEF 1005</name>
    <dbReference type="NCBI Taxonomy" id="1081108"/>
    <lineage>
        <taxon>Eukaryota</taxon>
        <taxon>Fungi</taxon>
        <taxon>Dikarya</taxon>
        <taxon>Ascomycota</taxon>
        <taxon>Pezizomycotina</taxon>
        <taxon>Sordariomycetes</taxon>
        <taxon>Hypocreomycetidae</taxon>
        <taxon>Hypocreales</taxon>
        <taxon>Cordycipitaceae</taxon>
        <taxon>Akanthomyces</taxon>
        <taxon>Cordyceps confragosa</taxon>
    </lineage>
</organism>
<feature type="chain" id="PRO_5007902920" evidence="8">
    <location>
        <begin position="18"/>
        <end position="605"/>
    </location>
</feature>
<evidence type="ECO:0000256" key="4">
    <source>
        <dbReference type="ARBA" id="ARBA00022525"/>
    </source>
</evidence>
<accession>A0A169YKF5</accession>
<comment type="caution">
    <text evidence="9">The sequence shown here is derived from an EMBL/GenBank/DDBJ whole genome shotgun (WGS) entry which is preliminary data.</text>
</comment>
<dbReference type="InterPro" id="IPR010636">
    <property type="entry name" value="Class_II_hydrophobin"/>
</dbReference>
<evidence type="ECO:0000256" key="5">
    <source>
        <dbReference type="ARBA" id="ARBA00022729"/>
    </source>
</evidence>
<feature type="region of interest" description="Disordered" evidence="7">
    <location>
        <begin position="17"/>
        <end position="133"/>
    </location>
</feature>
<keyword evidence="3" id="KW-0134">Cell wall</keyword>
<comment type="subcellular location">
    <subcellularLocation>
        <location evidence="1">Secreted</location>
        <location evidence="1">Cell wall</location>
    </subcellularLocation>
</comment>
<feature type="region of interest" description="Disordered" evidence="7">
    <location>
        <begin position="486"/>
        <end position="537"/>
    </location>
</feature>
<feature type="compositionally biased region" description="Gly residues" evidence="7">
    <location>
        <begin position="349"/>
        <end position="367"/>
    </location>
</feature>
<evidence type="ECO:0000313" key="10">
    <source>
        <dbReference type="Proteomes" id="UP000076881"/>
    </source>
</evidence>
<feature type="compositionally biased region" description="Gly residues" evidence="7">
    <location>
        <begin position="501"/>
        <end position="526"/>
    </location>
</feature>
<dbReference type="SUPFAM" id="SSF101751">
    <property type="entry name" value="Hydrophobin II, HfbII"/>
    <property type="match status" value="4"/>
</dbReference>